<reference evidence="3 4" key="1">
    <citation type="submission" date="2016-06" db="EMBL/GenBank/DDBJ databases">
        <title>Living apart together: crosstalk between the core and supernumerary genomes in a fungal plant pathogen.</title>
        <authorList>
            <person name="Vanheule A."/>
            <person name="Audenaert K."/>
            <person name="Warris S."/>
            <person name="Van De Geest H."/>
            <person name="Schijlen E."/>
            <person name="Hofte M."/>
            <person name="De Saeger S."/>
            <person name="Haesaert G."/>
            <person name="Waalwijk C."/>
            <person name="Van Der Lee T."/>
        </authorList>
    </citation>
    <scope>NUCLEOTIDE SEQUENCE [LARGE SCALE GENOMIC DNA]</scope>
    <source>
        <strain evidence="3 4">2516</strain>
    </source>
</reference>
<keyword evidence="2" id="KW-0732">Signal</keyword>
<feature type="signal peptide" evidence="2">
    <location>
        <begin position="1"/>
        <end position="16"/>
    </location>
</feature>
<feature type="compositionally biased region" description="Polar residues" evidence="1">
    <location>
        <begin position="151"/>
        <end position="175"/>
    </location>
</feature>
<evidence type="ECO:0000313" key="4">
    <source>
        <dbReference type="Proteomes" id="UP000091967"/>
    </source>
</evidence>
<dbReference type="AlphaFoldDB" id="A0A1B8AA82"/>
<evidence type="ECO:0008006" key="5">
    <source>
        <dbReference type="Google" id="ProtNLM"/>
    </source>
</evidence>
<sequence length="352" mass="37798">MYPLLWLLIYALLCAACDVSNGHSVLTSRLEETTVREVTLLLTDSTTEAPERPTRGSSAAKPLCYCQFHSGPPYGPDMTMSSQTTMSRDLPSTSPIDGEQETQITPRLTQQTASSATFGSSSDETTTSPITAPGDKMTDPPPTDRTTDMDSGSSASNPTSAENTSPLETRTTMAANGNKPASDVTETLVDAASTSEIEWKGKASSVTTTSTKQPPPTTLMRSTTSSSEEAVPSQNTEPEEGEVQQWPVCNGRNSGPTMAVASRMISAKSFCDQFREAPLTLEGWRKKSRVDGILFGVNFSKSSSQSCDEYRVDDVVCRQHLVKVERLCGKFGGFVIGECVLVWSDPDLGTTA</sequence>
<name>A0A1B8AA82_FUSPO</name>
<proteinExistence type="predicted"/>
<evidence type="ECO:0000313" key="3">
    <source>
        <dbReference type="EMBL" id="OBS17387.1"/>
    </source>
</evidence>
<comment type="caution">
    <text evidence="3">The sequence shown here is derived from an EMBL/GenBank/DDBJ whole genome shotgun (WGS) entry which is preliminary data.</text>
</comment>
<dbReference type="Proteomes" id="UP000091967">
    <property type="component" value="Unassembled WGS sequence"/>
</dbReference>
<feature type="region of interest" description="Disordered" evidence="1">
    <location>
        <begin position="75"/>
        <end position="251"/>
    </location>
</feature>
<gene>
    <name evidence="3" type="ORF">FPOA_12121</name>
</gene>
<dbReference type="OMA" id="WIMKRET"/>
<protein>
    <recommendedName>
        <fullName evidence="5">Ecp2 effector protein domain-containing protein</fullName>
    </recommendedName>
</protein>
<feature type="compositionally biased region" description="Polar residues" evidence="1">
    <location>
        <begin position="79"/>
        <end position="130"/>
    </location>
</feature>
<organism evidence="3 4">
    <name type="scientific">Fusarium poae</name>
    <dbReference type="NCBI Taxonomy" id="36050"/>
    <lineage>
        <taxon>Eukaryota</taxon>
        <taxon>Fungi</taxon>
        <taxon>Dikarya</taxon>
        <taxon>Ascomycota</taxon>
        <taxon>Pezizomycotina</taxon>
        <taxon>Sordariomycetes</taxon>
        <taxon>Hypocreomycetidae</taxon>
        <taxon>Hypocreales</taxon>
        <taxon>Nectriaceae</taxon>
        <taxon>Fusarium</taxon>
    </lineage>
</organism>
<evidence type="ECO:0000256" key="2">
    <source>
        <dbReference type="SAM" id="SignalP"/>
    </source>
</evidence>
<feature type="compositionally biased region" description="Polar residues" evidence="1">
    <location>
        <begin position="219"/>
        <end position="236"/>
    </location>
</feature>
<dbReference type="EMBL" id="LYXU01000019">
    <property type="protein sequence ID" value="OBS17387.1"/>
    <property type="molecule type" value="Genomic_DNA"/>
</dbReference>
<evidence type="ECO:0000256" key="1">
    <source>
        <dbReference type="SAM" id="MobiDB-lite"/>
    </source>
</evidence>
<keyword evidence="4" id="KW-1185">Reference proteome</keyword>
<accession>A0A1B8AA82</accession>
<feature type="chain" id="PRO_5008602672" description="Ecp2 effector protein domain-containing protein" evidence="2">
    <location>
        <begin position="17"/>
        <end position="352"/>
    </location>
</feature>